<keyword evidence="6" id="KW-1185">Reference proteome</keyword>
<evidence type="ECO:0000256" key="2">
    <source>
        <dbReference type="ARBA" id="ARBA00023125"/>
    </source>
</evidence>
<dbReference type="SMART" id="SM00420">
    <property type="entry name" value="HTH_DEOR"/>
    <property type="match status" value="1"/>
</dbReference>
<protein>
    <submittedName>
        <fullName evidence="5">DeoR/GlpR transcriptional regulator</fullName>
    </submittedName>
</protein>
<evidence type="ECO:0000256" key="1">
    <source>
        <dbReference type="ARBA" id="ARBA00023015"/>
    </source>
</evidence>
<dbReference type="EMBL" id="CP025408">
    <property type="protein sequence ID" value="AUH33953.1"/>
    <property type="molecule type" value="Genomic_DNA"/>
</dbReference>
<keyword evidence="3" id="KW-0804">Transcription</keyword>
<gene>
    <name evidence="5" type="ORF">CUV01_11620</name>
</gene>
<feature type="domain" description="HTH deoR-type" evidence="4">
    <location>
        <begin position="3"/>
        <end position="58"/>
    </location>
</feature>
<name>A0A2K9EG84_9RHOB</name>
<dbReference type="SUPFAM" id="SSF100950">
    <property type="entry name" value="NagB/RpiA/CoA transferase-like"/>
    <property type="match status" value="1"/>
</dbReference>
<dbReference type="PROSITE" id="PS51000">
    <property type="entry name" value="HTH_DEOR_2"/>
    <property type="match status" value="1"/>
</dbReference>
<keyword evidence="2" id="KW-0238">DNA-binding</keyword>
<dbReference type="KEGG" id="paro:CUV01_11620"/>
<evidence type="ECO:0000256" key="3">
    <source>
        <dbReference type="ARBA" id="ARBA00023163"/>
    </source>
</evidence>
<dbReference type="GO" id="GO:0003700">
    <property type="term" value="F:DNA-binding transcription factor activity"/>
    <property type="evidence" value="ECO:0007669"/>
    <property type="project" value="InterPro"/>
</dbReference>
<sequence>MKPRERRLQIEGLIREQGAASVEALADRFTVSTETIRRDLSQLAEAGRIIKVHGGARSTRLLNEPSMPVRAGLACGEKARIGRRLAEAIGPGDTLFIDTGSTTLAAAAALAQIAGLTIITNSLRLAETLTLEGSDADIHLLGGRYAAENAQTVGPSVLGQIAEYQADHCVLTVAALSPEVGAMDASHDEAQIARTMLANARNLIVLADSTKLGRRAAFTVCRTDRIGLIITDDRISTTAHAAFDASGVAVWT</sequence>
<dbReference type="InterPro" id="IPR050313">
    <property type="entry name" value="Carb_Metab_HTH_regulators"/>
</dbReference>
<dbReference type="Proteomes" id="UP000233742">
    <property type="component" value="Chromosome"/>
</dbReference>
<dbReference type="InterPro" id="IPR014036">
    <property type="entry name" value="DeoR-like_C"/>
</dbReference>
<evidence type="ECO:0000313" key="5">
    <source>
        <dbReference type="EMBL" id="AUH33953.1"/>
    </source>
</evidence>
<evidence type="ECO:0000259" key="4">
    <source>
        <dbReference type="PROSITE" id="PS51000"/>
    </source>
</evidence>
<dbReference type="Gene3D" id="1.10.10.10">
    <property type="entry name" value="Winged helix-like DNA-binding domain superfamily/Winged helix DNA-binding domain"/>
    <property type="match status" value="1"/>
</dbReference>
<dbReference type="Pfam" id="PF00455">
    <property type="entry name" value="DeoRC"/>
    <property type="match status" value="1"/>
</dbReference>
<dbReference type="InterPro" id="IPR037171">
    <property type="entry name" value="NagB/RpiA_transferase-like"/>
</dbReference>
<evidence type="ECO:0000313" key="6">
    <source>
        <dbReference type="Proteomes" id="UP000233742"/>
    </source>
</evidence>
<dbReference type="PANTHER" id="PTHR30363:SF44">
    <property type="entry name" value="AGA OPERON TRANSCRIPTIONAL REPRESSOR-RELATED"/>
    <property type="match status" value="1"/>
</dbReference>
<dbReference type="Gene3D" id="3.40.50.1360">
    <property type="match status" value="1"/>
</dbReference>
<dbReference type="InterPro" id="IPR036388">
    <property type="entry name" value="WH-like_DNA-bd_sf"/>
</dbReference>
<keyword evidence="1" id="KW-0805">Transcription regulation</keyword>
<dbReference type="OrthoDB" id="9816363at2"/>
<proteinExistence type="predicted"/>
<dbReference type="PRINTS" id="PR00037">
    <property type="entry name" value="HTHLACR"/>
</dbReference>
<dbReference type="GO" id="GO:0003677">
    <property type="term" value="F:DNA binding"/>
    <property type="evidence" value="ECO:0007669"/>
    <property type="project" value="UniProtKB-KW"/>
</dbReference>
<organism evidence="5 6">
    <name type="scientific">Paracoccus tegillarcae</name>
    <dbReference type="NCBI Taxonomy" id="1529068"/>
    <lineage>
        <taxon>Bacteria</taxon>
        <taxon>Pseudomonadati</taxon>
        <taxon>Pseudomonadota</taxon>
        <taxon>Alphaproteobacteria</taxon>
        <taxon>Rhodobacterales</taxon>
        <taxon>Paracoccaceae</taxon>
        <taxon>Paracoccus</taxon>
    </lineage>
</organism>
<dbReference type="InterPro" id="IPR036390">
    <property type="entry name" value="WH_DNA-bd_sf"/>
</dbReference>
<reference evidence="5 6" key="1">
    <citation type="submission" date="2017-12" db="EMBL/GenBank/DDBJ databases">
        <authorList>
            <person name="Hurst M.R.H."/>
        </authorList>
    </citation>
    <scope>NUCLEOTIDE SEQUENCE [LARGE SCALE GENOMIC DNA]</scope>
    <source>
        <strain evidence="5 6">BM15</strain>
    </source>
</reference>
<dbReference type="SMART" id="SM01134">
    <property type="entry name" value="DeoRC"/>
    <property type="match status" value="1"/>
</dbReference>
<dbReference type="PROSITE" id="PS00894">
    <property type="entry name" value="HTH_DEOR_1"/>
    <property type="match status" value="1"/>
</dbReference>
<dbReference type="AlphaFoldDB" id="A0A2K9EG84"/>
<dbReference type="RefSeq" id="WP_101460618.1">
    <property type="nucleotide sequence ID" value="NZ_CP025408.1"/>
</dbReference>
<dbReference type="SUPFAM" id="SSF46785">
    <property type="entry name" value="Winged helix' DNA-binding domain"/>
    <property type="match status" value="1"/>
</dbReference>
<dbReference type="InterPro" id="IPR018356">
    <property type="entry name" value="Tscrpt_reg_HTH_DeoR_CS"/>
</dbReference>
<accession>A0A2K9EG84</accession>
<dbReference type="PANTHER" id="PTHR30363">
    <property type="entry name" value="HTH-TYPE TRANSCRIPTIONAL REGULATOR SRLR-RELATED"/>
    <property type="match status" value="1"/>
</dbReference>
<dbReference type="InterPro" id="IPR001034">
    <property type="entry name" value="DeoR_HTH"/>
</dbReference>
<dbReference type="Pfam" id="PF08220">
    <property type="entry name" value="HTH_DeoR"/>
    <property type="match status" value="1"/>
</dbReference>